<dbReference type="GO" id="GO:0010507">
    <property type="term" value="P:negative regulation of autophagy"/>
    <property type="evidence" value="ECO:0007669"/>
    <property type="project" value="TreeGrafter"/>
</dbReference>
<evidence type="ECO:0000313" key="2">
    <source>
        <dbReference type="Proteomes" id="UP000290572"/>
    </source>
</evidence>
<sequence length="258" mass="28498">MDDEEDEQLPRCCETPLRNKSSENRDSPRGELGQTANRHGRFEDRSTQTASSVLNSARDGDMAPFQGLERNTSSPCGAVDARTPFGAHCGTGGLASLTMAPGAPGGPRALFHGNAGFRSHFPALFEPVPDGTQNAVEDQGRPEEKEDEHDVGISVEVQIGRKLREMGDQFQQEHLQLWFLSRCAMTSPSVISMLHMQMLNGRDDIIIGLPVLFTQALIDVIKSTPFTERGQMGLFQLVTTLYNFLFPQERPQNARAQR</sequence>
<reference evidence="1 2" key="1">
    <citation type="submission" date="2018-03" db="EMBL/GenBank/DDBJ databases">
        <title>Draft genome sequence of Rohu Carp (Labeo rohita).</title>
        <authorList>
            <person name="Das P."/>
            <person name="Kushwaha B."/>
            <person name="Joshi C.G."/>
            <person name="Kumar D."/>
            <person name="Nagpure N.S."/>
            <person name="Sahoo L."/>
            <person name="Das S.P."/>
            <person name="Bit A."/>
            <person name="Patnaik S."/>
            <person name="Meher P.K."/>
            <person name="Jayasankar P."/>
            <person name="Koringa P.G."/>
            <person name="Patel N.V."/>
            <person name="Hinsu A.T."/>
            <person name="Kumar R."/>
            <person name="Pandey M."/>
            <person name="Agarwal S."/>
            <person name="Srivastava S."/>
            <person name="Singh M."/>
            <person name="Iquebal M.A."/>
            <person name="Jaiswal S."/>
            <person name="Angadi U.B."/>
            <person name="Kumar N."/>
            <person name="Raza M."/>
            <person name="Shah T.M."/>
            <person name="Rai A."/>
            <person name="Jena J.K."/>
        </authorList>
    </citation>
    <scope>NUCLEOTIDE SEQUENCE [LARGE SCALE GENOMIC DNA]</scope>
    <source>
        <strain evidence="1">DASCIFA01</strain>
        <tissue evidence="1">Testis</tissue>
    </source>
</reference>
<dbReference type="GO" id="GO:0043065">
    <property type="term" value="P:positive regulation of apoptotic process"/>
    <property type="evidence" value="ECO:0007669"/>
    <property type="project" value="TreeGrafter"/>
</dbReference>
<dbReference type="GO" id="GO:0006915">
    <property type="term" value="P:apoptotic process"/>
    <property type="evidence" value="ECO:0007669"/>
    <property type="project" value="InterPro"/>
</dbReference>
<evidence type="ECO:0000313" key="1">
    <source>
        <dbReference type="EMBL" id="RXN32278.1"/>
    </source>
</evidence>
<keyword evidence="2" id="KW-1185">Reference proteome</keyword>
<dbReference type="EMBL" id="QBIY01011400">
    <property type="protein sequence ID" value="RXN32278.1"/>
    <property type="molecule type" value="Genomic_DNA"/>
</dbReference>
<dbReference type="AlphaFoldDB" id="A0A498NK86"/>
<organism evidence="1 2">
    <name type="scientific">Labeo rohita</name>
    <name type="common">Indian major carp</name>
    <name type="synonym">Cyprinus rohita</name>
    <dbReference type="NCBI Taxonomy" id="84645"/>
    <lineage>
        <taxon>Eukaryota</taxon>
        <taxon>Metazoa</taxon>
        <taxon>Chordata</taxon>
        <taxon>Craniata</taxon>
        <taxon>Vertebrata</taxon>
        <taxon>Euteleostomi</taxon>
        <taxon>Actinopterygii</taxon>
        <taxon>Neopterygii</taxon>
        <taxon>Teleostei</taxon>
        <taxon>Ostariophysi</taxon>
        <taxon>Cypriniformes</taxon>
        <taxon>Cyprinidae</taxon>
        <taxon>Labeoninae</taxon>
        <taxon>Labeonini</taxon>
        <taxon>Labeo</taxon>
    </lineage>
</organism>
<dbReference type="Pfam" id="PF15185">
    <property type="entry name" value="BMF"/>
    <property type="match status" value="1"/>
</dbReference>
<accession>A0A498NK86</accession>
<dbReference type="PANTHER" id="PTHR32014">
    <property type="entry name" value="BCL-2-MODIFYING FACTOR"/>
    <property type="match status" value="1"/>
</dbReference>
<dbReference type="InterPro" id="IPR028192">
    <property type="entry name" value="BMF"/>
</dbReference>
<name>A0A498NK86_LABRO</name>
<proteinExistence type="predicted"/>
<gene>
    <name evidence="1" type="ORF">ROHU_016369</name>
</gene>
<dbReference type="STRING" id="84645.A0A498NK86"/>
<dbReference type="Proteomes" id="UP000290572">
    <property type="component" value="Unassembled WGS sequence"/>
</dbReference>
<dbReference type="PANTHER" id="PTHR32014:SF3">
    <property type="entry name" value="BCL2-MODIFYING FACTOR 2"/>
    <property type="match status" value="1"/>
</dbReference>
<dbReference type="GO" id="GO:0016459">
    <property type="term" value="C:myosin complex"/>
    <property type="evidence" value="ECO:0007669"/>
    <property type="project" value="TreeGrafter"/>
</dbReference>
<protein>
    <submittedName>
        <fullName evidence="1">Bcl-2-modifying factor-like protein</fullName>
    </submittedName>
</protein>
<comment type="caution">
    <text evidence="1">The sequence shown here is derived from an EMBL/GenBank/DDBJ whole genome shotgun (WGS) entry which is preliminary data.</text>
</comment>